<keyword evidence="2" id="KW-0472">Membrane</keyword>
<protein>
    <recommendedName>
        <fullName evidence="5">DUF4244 domain-containing protein</fullName>
    </recommendedName>
</protein>
<keyword evidence="4" id="KW-1185">Reference proteome</keyword>
<evidence type="ECO:0000313" key="4">
    <source>
        <dbReference type="Proteomes" id="UP000000492"/>
    </source>
</evidence>
<evidence type="ECO:0000313" key="3">
    <source>
        <dbReference type="EMBL" id="AEI10369.1"/>
    </source>
</evidence>
<feature type="compositionally biased region" description="Polar residues" evidence="1">
    <location>
        <begin position="1"/>
        <end position="18"/>
    </location>
</feature>
<dbReference type="Pfam" id="PF14029">
    <property type="entry name" value="DUF4244"/>
    <property type="match status" value="1"/>
</dbReference>
<dbReference type="HOGENOM" id="CLU_157938_1_1_11"/>
<dbReference type="RefSeq" id="WP_013889351.1">
    <property type="nucleotide sequence ID" value="NC_015673.1"/>
</dbReference>
<feature type="transmembrane region" description="Helical" evidence="2">
    <location>
        <begin position="74"/>
        <end position="94"/>
    </location>
</feature>
<evidence type="ECO:0008006" key="5">
    <source>
        <dbReference type="Google" id="ProtNLM"/>
    </source>
</evidence>
<accession>F8DXN2</accession>
<keyword evidence="2" id="KW-0812">Transmembrane</keyword>
<reference evidence="3 4" key="1">
    <citation type="journal article" date="2012" name="BMC Genomics">
        <title>Complete genome sequence, lifestyle, and multi-drug resistance of the human pathogen Corynebacterium resistens DSM 45100 isolated from blood samples of a leukemia patient.</title>
        <authorList>
            <person name="Schroder J."/>
            <person name="Maus I."/>
            <person name="Meyer K."/>
            <person name="Wordemann S."/>
            <person name="Blom J."/>
            <person name="Jaenicke S."/>
            <person name="Schneider J."/>
            <person name="Trost E."/>
            <person name="Tauch A."/>
        </authorList>
    </citation>
    <scope>NUCLEOTIDE SEQUENCE [LARGE SCALE GENOMIC DNA]</scope>
    <source>
        <strain evidence="4">DSM 45100 / JCM 12819 / CCUG 50093 / GTC 2026 / SICGH 158</strain>
    </source>
</reference>
<dbReference type="EMBL" id="CP002857">
    <property type="protein sequence ID" value="AEI10369.1"/>
    <property type="molecule type" value="Genomic_DNA"/>
</dbReference>
<dbReference type="InterPro" id="IPR025338">
    <property type="entry name" value="DUF4244"/>
</dbReference>
<dbReference type="Proteomes" id="UP000000492">
    <property type="component" value="Chromosome"/>
</dbReference>
<dbReference type="STRING" id="662755.CRES_2016"/>
<dbReference type="AlphaFoldDB" id="F8DXN2"/>
<evidence type="ECO:0000256" key="1">
    <source>
        <dbReference type="SAM" id="MobiDB-lite"/>
    </source>
</evidence>
<organism evidence="3 4">
    <name type="scientific">Corynebacterium resistens (strain DSM 45100 / JCM 12819 / GTC 2026 / SICGH 158)</name>
    <dbReference type="NCBI Taxonomy" id="662755"/>
    <lineage>
        <taxon>Bacteria</taxon>
        <taxon>Bacillati</taxon>
        <taxon>Actinomycetota</taxon>
        <taxon>Actinomycetes</taxon>
        <taxon>Mycobacteriales</taxon>
        <taxon>Corynebacteriaceae</taxon>
        <taxon>Corynebacterium</taxon>
    </lineage>
</organism>
<name>F8DXN2_CORRG</name>
<feature type="region of interest" description="Disordered" evidence="1">
    <location>
        <begin position="1"/>
        <end position="32"/>
    </location>
</feature>
<gene>
    <name evidence="3" type="ordered locus">CRES_2016</name>
</gene>
<proteinExistence type="predicted"/>
<keyword evidence="2" id="KW-1133">Transmembrane helix</keyword>
<sequence length="116" mass="12314">MATQTAIKTTMATQTSVTDALEPTTYTPPGKDEIARQETDVECSEASDKEPTAFEKLVAAIRGYMADERGMSTIEYALGCVAAAALGALLYTVVTSDTVEQALSGIFEKALQQGKQ</sequence>
<dbReference type="KEGG" id="crd:CRES_2016"/>
<evidence type="ECO:0000256" key="2">
    <source>
        <dbReference type="SAM" id="Phobius"/>
    </source>
</evidence>